<dbReference type="Proteomes" id="UP000193778">
    <property type="component" value="Unassembled WGS sequence"/>
</dbReference>
<dbReference type="EMBL" id="FWFP01000004">
    <property type="protein sequence ID" value="SLN39759.1"/>
    <property type="molecule type" value="Genomic_DNA"/>
</dbReference>
<evidence type="ECO:0000313" key="1">
    <source>
        <dbReference type="EMBL" id="SLN39759.1"/>
    </source>
</evidence>
<keyword evidence="2" id="KW-1185">Reference proteome</keyword>
<reference evidence="2" key="1">
    <citation type="submission" date="2017-03" db="EMBL/GenBank/DDBJ databases">
        <authorList>
            <person name="Rodrigo-Torres L."/>
            <person name="Arahal R.D."/>
            <person name="Lucena T."/>
        </authorList>
    </citation>
    <scope>NUCLEOTIDE SEQUENCE [LARGE SCALE GENOMIC DNA]</scope>
    <source>
        <strain evidence="2">CECT 8411</strain>
    </source>
</reference>
<organism evidence="1 2">
    <name type="scientific">Ruegeria meonggei</name>
    <dbReference type="NCBI Taxonomy" id="1446476"/>
    <lineage>
        <taxon>Bacteria</taxon>
        <taxon>Pseudomonadati</taxon>
        <taxon>Pseudomonadota</taxon>
        <taxon>Alphaproteobacteria</taxon>
        <taxon>Rhodobacterales</taxon>
        <taxon>Roseobacteraceae</taxon>
        <taxon>Ruegeria</taxon>
    </lineage>
</organism>
<dbReference type="AlphaFoldDB" id="A0A1X6Z3E7"/>
<gene>
    <name evidence="1" type="ORF">RUM8411_01784</name>
</gene>
<name>A0A1X6Z3E7_9RHOB</name>
<dbReference type="RefSeq" id="WP_085822305.1">
    <property type="nucleotide sequence ID" value="NZ_FWFP01000004.1"/>
</dbReference>
<proteinExistence type="predicted"/>
<sequence length="351" mass="37076">MRPPGRPKKTSLSLRDLIGQALNEPTISDKGKSLLKDASKLLEGLQHGKTTALDLRLARDGSGQFEAVIEQASELGFSDRQVIRLKDAIGILAQIKLKDGRGLEDLLWTDSDDIGNPDRPGDVTVPDFPRIDVSVFGGFLEAELKTPSVGLELDAIANGALAGLRKQLPELLPREPIAVGALGAALPLAPKILEPLMQLAAVGKSGGKPNQDDPKPKPIIWDDGTSELVVFVGEVTTKTGKDVLSVTIPVATDAGRTEMIVPFAMGNPERVAGLVAAAPDRPVGDALIADIWGETLIAFAYQMVLEVADSIAGASGRDVSNKRLVAQGLSLQDGALVVQSQARFRIRGGSK</sequence>
<accession>A0A1X6Z3E7</accession>
<dbReference type="OrthoDB" id="7875445at2"/>
<evidence type="ECO:0000313" key="2">
    <source>
        <dbReference type="Proteomes" id="UP000193778"/>
    </source>
</evidence>
<protein>
    <submittedName>
        <fullName evidence="1">Uncharacterized protein</fullName>
    </submittedName>
</protein>